<evidence type="ECO:0000259" key="8">
    <source>
        <dbReference type="PROSITE" id="PS50128"/>
    </source>
</evidence>
<dbReference type="GO" id="GO:0000395">
    <property type="term" value="P:mRNA 5'-splice site recognition"/>
    <property type="evidence" value="ECO:0007669"/>
    <property type="project" value="TreeGrafter"/>
</dbReference>
<keyword evidence="5" id="KW-0804">Transcription</keyword>
<dbReference type="SUPFAM" id="SSF109905">
    <property type="entry name" value="Surp module (SWAP domain)"/>
    <property type="match status" value="2"/>
</dbReference>
<dbReference type="STRING" id="1561998.A0A1I7TB41"/>
<keyword evidence="3" id="KW-0694">RNA-binding</keyword>
<dbReference type="InterPro" id="IPR000061">
    <property type="entry name" value="Surp"/>
</dbReference>
<accession>A0A1I7TB41</accession>
<feature type="compositionally biased region" description="Pro residues" evidence="7">
    <location>
        <begin position="596"/>
        <end position="605"/>
    </location>
</feature>
<sequence length="784" mass="90188">MGSWNRRNQLNCHEDQDQFKDLLVFGYPSTIFPNDYQSEHIAEERHMVPCLGDAENRVDRYDCRLLLPSIDVALRKNGETQEQCPTEALEEDMCEEERYLDMFKDIQKEQEEEERKAKAERSAIGFDYGTGTVKTPESDSEDEPFEAPEGVKFPVGLELPPNMKLHHIIEKTASFIVANGAQMEIVIKAKQRNNAEQFGFLEFDHRLNPFYKYLQKLIREKKYIADLNKRPKKLKKTAPSTSSSNSKPVISSSLAAIAAAHGSDSDDSDSDCELHPSLLSGSSKRPVTPEKPGTIGPRKKPIEQSPEIKLKPSGDISQRNDVYAALFKNLAHVTRQAAGVEEVKHGIDEKKEKVEEDDESDRLDDPDYREWYESFYGKPCPWTGPRPIIPPTPDLEPILNSYAETVAQQGAEIENTLALRQDLKLHFMDPKSPYYSYYHHKIRMHQWNMYHSHEHTSYHSPHILASPIPLMSTELLPPPPSTVSSPGPSSLMSLNLSTPEPPMNRRQRRRLLETSRLDESITEPPGVFDPITVFPKSASTPANLQSLDNSKPISFSIAGDGPKEDASFRFDPDAEDTDACSSANSTFNYSDISGLFPPPPTPPTLPNSIQTQVDRKEKARIFMEKLLQEKKAKKQIEDEERLKLEEETRKKAEKISESLSDRRAERRRTYEKPKEEGTPKSLDDMINSKINSLLSESGFHPVEEVKKEKVKEEEEEKDRKKSRKRSRSRHRTRSRSPRIRDRSRSRDRRKSRKSDRHHRSRSRSHSRDRHRRNRSRSRDRSYRR</sequence>
<feature type="region of interest" description="Disordered" evidence="7">
    <location>
        <begin position="632"/>
        <end position="784"/>
    </location>
</feature>
<dbReference type="Pfam" id="PF09750">
    <property type="entry name" value="DRY_EERY"/>
    <property type="match status" value="1"/>
</dbReference>
<feature type="compositionally biased region" description="Low complexity" evidence="7">
    <location>
        <begin position="482"/>
        <end position="497"/>
    </location>
</feature>
<evidence type="ECO:0000313" key="9">
    <source>
        <dbReference type="Proteomes" id="UP000095282"/>
    </source>
</evidence>
<feature type="compositionally biased region" description="Basic residues" evidence="7">
    <location>
        <begin position="745"/>
        <end position="775"/>
    </location>
</feature>
<feature type="domain" description="SURP motif" evidence="8">
    <location>
        <begin position="168"/>
        <end position="211"/>
    </location>
</feature>
<dbReference type="eggNOG" id="KOG1847">
    <property type="taxonomic scope" value="Eukaryota"/>
</dbReference>
<keyword evidence="6" id="KW-0508">mRNA splicing</keyword>
<dbReference type="InterPro" id="IPR019147">
    <property type="entry name" value="SWAP_N_domain"/>
</dbReference>
<dbReference type="WBParaSite" id="Csp11.Scaffold568.g4203.t1">
    <property type="protein sequence ID" value="Csp11.Scaffold568.g4203.t1"/>
    <property type="gene ID" value="Csp11.Scaffold568.g4203"/>
</dbReference>
<evidence type="ECO:0000256" key="3">
    <source>
        <dbReference type="ARBA" id="ARBA00022884"/>
    </source>
</evidence>
<evidence type="ECO:0000256" key="2">
    <source>
        <dbReference type="ARBA" id="ARBA00022737"/>
    </source>
</evidence>
<dbReference type="FunFam" id="1.10.10.790:FF:000024">
    <property type="entry name" value="Protein SWAP"/>
    <property type="match status" value="1"/>
</dbReference>
<keyword evidence="2" id="KW-0677">Repeat</keyword>
<dbReference type="AlphaFoldDB" id="A0A1I7TB41"/>
<feature type="region of interest" description="Disordered" evidence="7">
    <location>
        <begin position="260"/>
        <end position="314"/>
    </location>
</feature>
<feature type="region of interest" description="Disordered" evidence="7">
    <location>
        <begin position="478"/>
        <end position="506"/>
    </location>
</feature>
<evidence type="ECO:0000256" key="1">
    <source>
        <dbReference type="ARBA" id="ARBA00022664"/>
    </source>
</evidence>
<reference evidence="10" key="1">
    <citation type="submission" date="2016-11" db="UniProtKB">
        <authorList>
            <consortium name="WormBaseParasite"/>
        </authorList>
    </citation>
    <scope>IDENTIFICATION</scope>
</reference>
<keyword evidence="1" id="KW-0507">mRNA processing</keyword>
<feature type="compositionally biased region" description="Basic residues" evidence="7">
    <location>
        <begin position="720"/>
        <end position="737"/>
    </location>
</feature>
<dbReference type="PANTHER" id="PTHR13161:SF15">
    <property type="entry name" value="SPLICING FACTOR, SUPPRESSOR OF WHITE-APRICOT HOMOLOG"/>
    <property type="match status" value="1"/>
</dbReference>
<evidence type="ECO:0000256" key="4">
    <source>
        <dbReference type="ARBA" id="ARBA00023015"/>
    </source>
</evidence>
<evidence type="ECO:0000313" key="10">
    <source>
        <dbReference type="WBParaSite" id="Csp11.Scaffold568.g4203.t1"/>
    </source>
</evidence>
<feature type="domain" description="SURP motif" evidence="8">
    <location>
        <begin position="398"/>
        <end position="438"/>
    </location>
</feature>
<dbReference type="InterPro" id="IPR035967">
    <property type="entry name" value="SWAP/Surp_sf"/>
</dbReference>
<feature type="region of interest" description="Disordered" evidence="7">
    <location>
        <begin position="128"/>
        <end position="147"/>
    </location>
</feature>
<protein>
    <submittedName>
        <fullName evidence="10">SURP motif domain-containing protein</fullName>
    </submittedName>
</protein>
<evidence type="ECO:0000256" key="6">
    <source>
        <dbReference type="ARBA" id="ARBA00023187"/>
    </source>
</evidence>
<dbReference type="PANTHER" id="PTHR13161">
    <property type="entry name" value="SPLICING FACTOR SUPPRESSOR OF WHITE APRICOT"/>
    <property type="match status" value="1"/>
</dbReference>
<evidence type="ECO:0000256" key="7">
    <source>
        <dbReference type="SAM" id="MobiDB-lite"/>
    </source>
</evidence>
<dbReference type="Proteomes" id="UP000095282">
    <property type="component" value="Unplaced"/>
</dbReference>
<dbReference type="GO" id="GO:0003723">
    <property type="term" value="F:RNA binding"/>
    <property type="evidence" value="ECO:0007669"/>
    <property type="project" value="UniProtKB-KW"/>
</dbReference>
<dbReference type="SMART" id="SM01141">
    <property type="entry name" value="DRY_EERY"/>
    <property type="match status" value="1"/>
</dbReference>
<proteinExistence type="predicted"/>
<feature type="compositionally biased region" description="Basic and acidic residues" evidence="7">
    <location>
        <begin position="701"/>
        <end position="712"/>
    </location>
</feature>
<dbReference type="Gene3D" id="1.10.10.790">
    <property type="entry name" value="Surp module"/>
    <property type="match status" value="2"/>
</dbReference>
<feature type="region of interest" description="Disordered" evidence="7">
    <location>
        <begin position="590"/>
        <end position="615"/>
    </location>
</feature>
<organism evidence="9 10">
    <name type="scientific">Caenorhabditis tropicalis</name>
    <dbReference type="NCBI Taxonomy" id="1561998"/>
    <lineage>
        <taxon>Eukaryota</taxon>
        <taxon>Metazoa</taxon>
        <taxon>Ecdysozoa</taxon>
        <taxon>Nematoda</taxon>
        <taxon>Chromadorea</taxon>
        <taxon>Rhabditida</taxon>
        <taxon>Rhabditina</taxon>
        <taxon>Rhabditomorpha</taxon>
        <taxon>Rhabditoidea</taxon>
        <taxon>Rhabditidae</taxon>
        <taxon>Peloderinae</taxon>
        <taxon>Caenorhabditis</taxon>
    </lineage>
</organism>
<dbReference type="Pfam" id="PF01805">
    <property type="entry name" value="Surp"/>
    <property type="match status" value="2"/>
</dbReference>
<feature type="compositionally biased region" description="Basic and acidic residues" evidence="7">
    <location>
        <begin position="300"/>
        <end position="312"/>
    </location>
</feature>
<feature type="compositionally biased region" description="Basic and acidic residues" evidence="7">
    <location>
        <begin position="632"/>
        <end position="683"/>
    </location>
</feature>
<dbReference type="SMART" id="SM00648">
    <property type="entry name" value="SWAP"/>
    <property type="match status" value="2"/>
</dbReference>
<keyword evidence="9" id="KW-1185">Reference proteome</keyword>
<evidence type="ECO:0000256" key="5">
    <source>
        <dbReference type="ARBA" id="ARBA00023163"/>
    </source>
</evidence>
<dbReference type="PROSITE" id="PS50128">
    <property type="entry name" value="SURP"/>
    <property type="match status" value="2"/>
</dbReference>
<dbReference type="InterPro" id="IPR040397">
    <property type="entry name" value="SWAP"/>
</dbReference>
<keyword evidence="4" id="KW-0805">Transcription regulation</keyword>
<name>A0A1I7TB41_9PELO</name>